<comment type="caution">
    <text evidence="1">The sequence shown here is derived from an EMBL/GenBank/DDBJ whole genome shotgun (WGS) entry which is preliminary data.</text>
</comment>
<keyword evidence="2" id="KW-1185">Reference proteome</keyword>
<dbReference type="NCBIfam" id="TIGR04131">
    <property type="entry name" value="Bac_Flav_CTERM"/>
    <property type="match status" value="1"/>
</dbReference>
<name>A0A369IB59_9BACT</name>
<accession>A0A369IB59</accession>
<dbReference type="Pfam" id="PF13585">
    <property type="entry name" value="CHU_C"/>
    <property type="match status" value="1"/>
</dbReference>
<organism evidence="1 2">
    <name type="scientific">Runella aurantiaca</name>
    <dbReference type="NCBI Taxonomy" id="2282308"/>
    <lineage>
        <taxon>Bacteria</taxon>
        <taxon>Pseudomonadati</taxon>
        <taxon>Bacteroidota</taxon>
        <taxon>Cytophagia</taxon>
        <taxon>Cytophagales</taxon>
        <taxon>Spirosomataceae</taxon>
        <taxon>Runella</taxon>
    </lineage>
</organism>
<dbReference type="EMBL" id="QPIW01000008">
    <property type="protein sequence ID" value="RDB05687.1"/>
    <property type="molecule type" value="Genomic_DNA"/>
</dbReference>
<evidence type="ECO:0000313" key="2">
    <source>
        <dbReference type="Proteomes" id="UP000253141"/>
    </source>
</evidence>
<dbReference type="Proteomes" id="UP000253141">
    <property type="component" value="Unassembled WGS sequence"/>
</dbReference>
<gene>
    <name evidence="1" type="ORF">DVG78_11875</name>
</gene>
<protein>
    <submittedName>
        <fullName evidence="1">Gliding motility-associated C-terminal domain-containing protein</fullName>
    </submittedName>
</protein>
<dbReference type="OrthoDB" id="1490014at2"/>
<proteinExistence type="predicted"/>
<dbReference type="InterPro" id="IPR026341">
    <property type="entry name" value="T9SS_type_B"/>
</dbReference>
<reference evidence="1 2" key="1">
    <citation type="submission" date="2018-07" db="EMBL/GenBank/DDBJ databases">
        <title>Genome analysis of Runella aurantiaca.</title>
        <authorList>
            <person name="Yang X."/>
        </authorList>
    </citation>
    <scope>NUCLEOTIDE SEQUENCE [LARGE SCALE GENOMIC DNA]</scope>
    <source>
        <strain evidence="1 2">YX9</strain>
    </source>
</reference>
<dbReference type="AlphaFoldDB" id="A0A369IB59"/>
<evidence type="ECO:0000313" key="1">
    <source>
        <dbReference type="EMBL" id="RDB05687.1"/>
    </source>
</evidence>
<sequence length="580" mass="63858">MKRALVLIGLLVFIKARVLGQQVDCGNIGFESGTTLGWELTNGVVRIANAKLAYQNEMTGSISARHYVTSISDGFDPKITNEKIPMVAPGSTHSIRIGTNYSMGGGSFDRIKTSFLVTPENTLFQYQFALVLQNDNRHVDAQKSGFDINITDSNGEPLSCNSFGVQLQNAGTSEGFKTQGDIEYKNWTTGAIDLRNYIGRIIKIEVTAHGCTGREHFGYAYFDAQCVKSEVKVNTLCPDAQGYMTLNAPDGFGSYLWSNGEKTANARVKANLGEVYTVKISPLDKLDESCQLQLDYKIKYYQADTTISRTICEGEEVKVDGESFRTTGLHVKKILRTNVCDSTVRLNLTVIPAANHTQTVTICLGQSLKVGDSVYTKPGTYLTAVARPSGCDSMVTTRLNVEEMQFQIVGNQSITQGDSTRLEVQVEPAGAFSVQWSPPLGLACASCPATWVHPLKSTQYTVAVKNASQACQQSEKVNVFVLPCNIYIPDIFSPNNDQQNDVFYVYGNSCVKQIKEMAIYNRWGEIVFRNENFTFADPKQGWDGRYLGEIAEGGVYVYKIAVAFINGETSHYTGSVLLVR</sequence>
<dbReference type="RefSeq" id="WP_114461292.1">
    <property type="nucleotide sequence ID" value="NZ_QPIW01000008.1"/>
</dbReference>